<dbReference type="eggNOG" id="COG0381">
    <property type="taxonomic scope" value="Bacteria"/>
</dbReference>
<dbReference type="InterPro" id="IPR029767">
    <property type="entry name" value="WecB-like"/>
</dbReference>
<feature type="domain" description="UDP-N-acetylglucosamine 2-epimerase" evidence="2">
    <location>
        <begin position="23"/>
        <end position="316"/>
    </location>
</feature>
<dbReference type="PATRIC" id="fig|861299.3.peg.2528"/>
<name>W0RFX8_9BACT</name>
<dbReference type="EMBL" id="CP007128">
    <property type="protein sequence ID" value="AHG90019.1"/>
    <property type="molecule type" value="Genomic_DNA"/>
</dbReference>
<dbReference type="HOGENOM" id="CLU_041674_0_1_0"/>
<dbReference type="SUPFAM" id="SSF53756">
    <property type="entry name" value="UDP-Glycosyltransferase/glycogen phosphorylase"/>
    <property type="match status" value="1"/>
</dbReference>
<keyword evidence="4" id="KW-1185">Reference proteome</keyword>
<gene>
    <name evidence="3" type="ORF">J421_2482</name>
</gene>
<evidence type="ECO:0000313" key="4">
    <source>
        <dbReference type="Proteomes" id="UP000019151"/>
    </source>
</evidence>
<dbReference type="KEGG" id="gba:J421_2482"/>
<reference evidence="3 4" key="1">
    <citation type="journal article" date="2014" name="Genome Announc.">
        <title>Genome Sequence and Methylome of Soil Bacterium Gemmatirosa kalamazoonensis KBS708T, a Member of the Rarely Cultivated Gemmatimonadetes Phylum.</title>
        <authorList>
            <person name="Debruyn J.M."/>
            <person name="Radosevich M."/>
            <person name="Wommack K.E."/>
            <person name="Polson S.W."/>
            <person name="Hauser L.J."/>
            <person name="Fawaz M.N."/>
            <person name="Korlach J."/>
            <person name="Tsai Y.C."/>
        </authorList>
    </citation>
    <scope>NUCLEOTIDE SEQUENCE [LARGE SCALE GENOMIC DNA]</scope>
    <source>
        <strain evidence="3 4">KBS708</strain>
    </source>
</reference>
<dbReference type="CDD" id="cd03786">
    <property type="entry name" value="GTB_UDP-GlcNAc_2-Epimerase"/>
    <property type="match status" value="1"/>
</dbReference>
<dbReference type="Pfam" id="PF02350">
    <property type="entry name" value="Epimerase_2"/>
    <property type="match status" value="1"/>
</dbReference>
<keyword evidence="1" id="KW-0413">Isomerase</keyword>
<proteinExistence type="inferred from homology"/>
<comment type="similarity">
    <text evidence="1">Belongs to the UDP-N-acetylglucosamine 2-epimerase family.</text>
</comment>
<accession>W0RFX8</accession>
<dbReference type="NCBIfam" id="TIGR00236">
    <property type="entry name" value="wecB"/>
    <property type="match status" value="1"/>
</dbReference>
<protein>
    <submittedName>
        <fullName evidence="3">UDP-N-acetylglucosamine 2-epimerase</fullName>
    </submittedName>
</protein>
<evidence type="ECO:0000256" key="1">
    <source>
        <dbReference type="RuleBase" id="RU003513"/>
    </source>
</evidence>
<evidence type="ECO:0000313" key="3">
    <source>
        <dbReference type="EMBL" id="AHG90019.1"/>
    </source>
</evidence>
<organism evidence="3 4">
    <name type="scientific">Gemmatirosa kalamazoonensis</name>
    <dbReference type="NCBI Taxonomy" id="861299"/>
    <lineage>
        <taxon>Bacteria</taxon>
        <taxon>Pseudomonadati</taxon>
        <taxon>Gemmatimonadota</taxon>
        <taxon>Gemmatimonadia</taxon>
        <taxon>Gemmatimonadales</taxon>
        <taxon>Gemmatimonadaceae</taxon>
        <taxon>Gemmatirosa</taxon>
    </lineage>
</organism>
<dbReference type="GO" id="GO:0016853">
    <property type="term" value="F:isomerase activity"/>
    <property type="evidence" value="ECO:0007669"/>
    <property type="project" value="UniProtKB-KW"/>
</dbReference>
<dbReference type="Gene3D" id="3.40.50.2000">
    <property type="entry name" value="Glycogen Phosphorylase B"/>
    <property type="match status" value="2"/>
</dbReference>
<dbReference type="PANTHER" id="PTHR43174:SF1">
    <property type="entry name" value="UDP-N-ACETYLGLUCOSAMINE 2-EPIMERASE"/>
    <property type="match status" value="1"/>
</dbReference>
<dbReference type="STRING" id="861299.J421_2482"/>
<dbReference type="OrthoDB" id="9803238at2"/>
<dbReference type="InterPro" id="IPR003331">
    <property type="entry name" value="UDP_GlcNAc_Epimerase_2_dom"/>
</dbReference>
<dbReference type="PANTHER" id="PTHR43174">
    <property type="entry name" value="UDP-N-ACETYLGLUCOSAMINE 2-EPIMERASE"/>
    <property type="match status" value="1"/>
</dbReference>
<dbReference type="Proteomes" id="UP000019151">
    <property type="component" value="Chromosome"/>
</dbReference>
<sequence>MNILHVVGARPNFPKLAPVHRAAKAQGIEQLVVHTGQHYDAALSEDFFRDLGIPAPDVNLTVGSGTHAAQTARIMERIEPVLEERRPDWVVVYGDVNSTMAAAIVASKLHLRVAHVEAGLRSHDRTMPEEINRLVTDRLADLLLTPSRDADEQLLREGEPESEIAFVGNVMVDSLFYALPAARATRFRQSLGADGSHVVVTLHRPSNVDTPERLRAVVDVLAEIARERPVYFPAHPRTRERLTRFGLDAGGVRLLDPVSYFEMLDLVEGAHAVVTDSGGLQEETTALGVPCFTVRQNTERPVTITEGTNRLTPDPAPLAALVRAAKRPAVPRRPEGWDGCAGVRAVAALAAR</sequence>
<dbReference type="AlphaFoldDB" id="W0RFX8"/>
<dbReference type="InParanoid" id="W0RFX8"/>
<dbReference type="RefSeq" id="WP_025411494.1">
    <property type="nucleotide sequence ID" value="NZ_CP007128.1"/>
</dbReference>
<evidence type="ECO:0000259" key="2">
    <source>
        <dbReference type="Pfam" id="PF02350"/>
    </source>
</evidence>